<dbReference type="EMBL" id="SMTF01000002">
    <property type="protein sequence ID" value="TDK27174.1"/>
    <property type="molecule type" value="Genomic_DNA"/>
</dbReference>
<dbReference type="RefSeq" id="WP_133320674.1">
    <property type="nucleotide sequence ID" value="NZ_SMTF01000002.1"/>
</dbReference>
<accession>A0A4R5U0U9</accession>
<dbReference type="InterPro" id="IPR000531">
    <property type="entry name" value="Beta-barrel_TonB"/>
</dbReference>
<keyword evidence="4" id="KW-0798">TonB box</keyword>
<dbReference type="PANTHER" id="PTHR40980:SF3">
    <property type="entry name" value="TONB-DEPENDENT RECEPTOR-LIKE BETA-BARREL DOMAIN-CONTAINING PROTEIN"/>
    <property type="match status" value="1"/>
</dbReference>
<comment type="subcellular location">
    <subcellularLocation>
        <location evidence="1 4">Cell outer membrane</location>
    </subcellularLocation>
</comment>
<dbReference type="NCBIfam" id="TIGR01782">
    <property type="entry name" value="TonB-Xanth-Caul"/>
    <property type="match status" value="1"/>
</dbReference>
<reference evidence="8 9" key="1">
    <citation type="submission" date="2019-03" db="EMBL/GenBank/DDBJ databases">
        <title>Luteimonas zhaokaii sp.nov., isolated from the rectal contents of Plateau pika in Yushu, Qinghai Province, China.</title>
        <authorList>
            <person name="Zhang G."/>
        </authorList>
    </citation>
    <scope>NUCLEOTIDE SEQUENCE [LARGE SCALE GENOMIC DNA]</scope>
    <source>
        <strain evidence="8 9">B9</strain>
    </source>
</reference>
<dbReference type="Gene3D" id="2.40.170.20">
    <property type="entry name" value="TonB-dependent receptor, beta-barrel domain"/>
    <property type="match status" value="1"/>
</dbReference>
<dbReference type="InterPro" id="IPR037066">
    <property type="entry name" value="Plug_dom_sf"/>
</dbReference>
<dbReference type="Pfam" id="PF07715">
    <property type="entry name" value="Plug"/>
    <property type="match status" value="1"/>
</dbReference>
<name>A0A4R5U0U9_9GAMM</name>
<evidence type="ECO:0000259" key="6">
    <source>
        <dbReference type="Pfam" id="PF00593"/>
    </source>
</evidence>
<dbReference type="SUPFAM" id="SSF56935">
    <property type="entry name" value="Porins"/>
    <property type="match status" value="1"/>
</dbReference>
<keyword evidence="2 4" id="KW-0472">Membrane</keyword>
<keyword evidence="8" id="KW-0675">Receptor</keyword>
<evidence type="ECO:0000256" key="5">
    <source>
        <dbReference type="SAM" id="SignalP"/>
    </source>
</evidence>
<gene>
    <name evidence="8" type="ORF">E2F46_02885</name>
</gene>
<evidence type="ECO:0000313" key="8">
    <source>
        <dbReference type="EMBL" id="TDK27174.1"/>
    </source>
</evidence>
<dbReference type="Pfam" id="PF00593">
    <property type="entry name" value="TonB_dep_Rec_b-barrel"/>
    <property type="match status" value="1"/>
</dbReference>
<organism evidence="8 9">
    <name type="scientific">Luteimonas aestuarii</name>
    <dbReference type="NCBI Taxonomy" id="453837"/>
    <lineage>
        <taxon>Bacteria</taxon>
        <taxon>Pseudomonadati</taxon>
        <taxon>Pseudomonadota</taxon>
        <taxon>Gammaproteobacteria</taxon>
        <taxon>Lysobacterales</taxon>
        <taxon>Lysobacteraceae</taxon>
        <taxon>Luteimonas</taxon>
    </lineage>
</organism>
<comment type="caution">
    <text evidence="8">The sequence shown here is derived from an EMBL/GenBank/DDBJ whole genome shotgun (WGS) entry which is preliminary data.</text>
</comment>
<keyword evidence="5" id="KW-0732">Signal</keyword>
<feature type="signal peptide" evidence="5">
    <location>
        <begin position="1"/>
        <end position="27"/>
    </location>
</feature>
<dbReference type="Gene3D" id="2.170.130.10">
    <property type="entry name" value="TonB-dependent receptor, plug domain"/>
    <property type="match status" value="1"/>
</dbReference>
<keyword evidence="9" id="KW-1185">Reference proteome</keyword>
<feature type="domain" description="TonB-dependent receptor plug" evidence="7">
    <location>
        <begin position="75"/>
        <end position="184"/>
    </location>
</feature>
<dbReference type="CDD" id="cd01347">
    <property type="entry name" value="ligand_gated_channel"/>
    <property type="match status" value="1"/>
</dbReference>
<evidence type="ECO:0000256" key="4">
    <source>
        <dbReference type="RuleBase" id="RU003357"/>
    </source>
</evidence>
<dbReference type="PANTHER" id="PTHR40980">
    <property type="entry name" value="PLUG DOMAIN-CONTAINING PROTEIN"/>
    <property type="match status" value="1"/>
</dbReference>
<dbReference type="Proteomes" id="UP000294796">
    <property type="component" value="Unassembled WGS sequence"/>
</dbReference>
<sequence length="937" mass="101436">MQFVSSAKKTPVTLLALSIAFALQAQAFPALAQEVDEAAESQSASTSDAGTLGTVTVTGYRASLEQALDIKRAEKGVVDAVVAEDIGKFPDLNLAESLQRVPGVVITRDAGEGRNISVRGLGPDFTRVRLNGLEALSSVGSSDGQGGTNRGRSFDFNVFAADLFSQLIVRKTPSADVDEGSLGATVDLRTARPFDYDGFTAAASLQASHSDAAGSTTPRFAGLVANSWADGKVGALFSLAYSERETLEEGTGTVRWSGGTTNGGFNPASPFQPALASNVYAPRFPRYTLMEHNQERLGVTGSLQFKPTDRTEFVIDALYSKIDATRREKYIEANGLSKTGALGKPQVLVMDGVVENGALVYGVFNDIDIRAEHRYDEWDTEFHQFGFEGKHRFTDNFTLSGRVGMSESKHSNPVQATIMMDKLDVDGYSYDYRGDPYKPVFDYGFDPTDPAGWNLSVIRLRENYVTNDYKTGQLDFAWILGPSFTLKGGVQAKQYGFDSLEFRRRGAETIVPTFSGGGTAMPADQTELARLRNLAGSPGTWVIPNFNGIANLFDVFGGGSFTGVNSANGAAATGSFALDNFPQSQRWVEEKNRSGYVMGEFDVDLGSIPFSGNFGVRHVKTKQTSFGVGTTGPITFSREYSDTLPSMNLVAEVAPDFLIRFGAAKVMARPGLGSLTPGLTVNVSGSARTITGGNPLLDPIRAKTADLGFEWYFDEGAMLGLGLFYKDIDTLIQNTRETRVFADTGLPVSLLPDGASPTDEFVFTVPLNTPGGPLKGFEFNYTQPLTFLPGFWRDFGVQLNYTWVDSQVQYLLSDGSLAQKEDLTGLSNTSWNATLFYEGQRFSGRVSATSRSDYLIQVPGTEAGFNSAAQGVHGQSGTTFVDASVRWKINEQFEVSLEGSNLTNEQLESYVANPSLQLPLESSVVGRQYLLGLRYRF</sequence>
<feature type="domain" description="TonB-dependent receptor-like beta-barrel" evidence="6">
    <location>
        <begin position="426"/>
        <end position="902"/>
    </location>
</feature>
<proteinExistence type="inferred from homology"/>
<dbReference type="OrthoDB" id="8727862at2"/>
<dbReference type="InterPro" id="IPR012910">
    <property type="entry name" value="Plug_dom"/>
</dbReference>
<protein>
    <submittedName>
        <fullName evidence="8">TonB-dependent receptor</fullName>
    </submittedName>
</protein>
<evidence type="ECO:0000256" key="2">
    <source>
        <dbReference type="ARBA" id="ARBA00023136"/>
    </source>
</evidence>
<evidence type="ECO:0000313" key="9">
    <source>
        <dbReference type="Proteomes" id="UP000294796"/>
    </source>
</evidence>
<evidence type="ECO:0000259" key="7">
    <source>
        <dbReference type="Pfam" id="PF07715"/>
    </source>
</evidence>
<dbReference type="AlphaFoldDB" id="A0A4R5U0U9"/>
<comment type="similarity">
    <text evidence="4">Belongs to the TonB-dependent receptor family.</text>
</comment>
<evidence type="ECO:0000256" key="1">
    <source>
        <dbReference type="ARBA" id="ARBA00004442"/>
    </source>
</evidence>
<dbReference type="InterPro" id="IPR010104">
    <property type="entry name" value="TonB_rcpt_bac"/>
</dbReference>
<feature type="chain" id="PRO_5021031697" evidence="5">
    <location>
        <begin position="28"/>
        <end position="937"/>
    </location>
</feature>
<keyword evidence="3" id="KW-0998">Cell outer membrane</keyword>
<evidence type="ECO:0000256" key="3">
    <source>
        <dbReference type="ARBA" id="ARBA00023237"/>
    </source>
</evidence>
<dbReference type="GO" id="GO:0009279">
    <property type="term" value="C:cell outer membrane"/>
    <property type="evidence" value="ECO:0007669"/>
    <property type="project" value="UniProtKB-SubCell"/>
</dbReference>
<dbReference type="InterPro" id="IPR036942">
    <property type="entry name" value="Beta-barrel_TonB_sf"/>
</dbReference>